<evidence type="ECO:0000313" key="2">
    <source>
        <dbReference type="Proteomes" id="UP000256269"/>
    </source>
</evidence>
<dbReference type="RefSeq" id="WP_116180276.1">
    <property type="nucleotide sequence ID" value="NZ_CP144375.1"/>
</dbReference>
<sequence length="177" mass="19016">MAIGPVQLLVLGFQHPDFKGEVLAELERLRNSDTIKVIDAVIVRKDAAGRMDVEHLTNLTPAETTELGGKIGALVGLGYGGEAGAVEGMATGAESAAERGVHVFRDQQTWDVLAEIPNDSAAALLLLEHHWAVPLRDALMRTGGFRVGDVFISPFDLVDIGLATRQEAERMHDLEAP</sequence>
<evidence type="ECO:0000313" key="1">
    <source>
        <dbReference type="EMBL" id="REH34887.1"/>
    </source>
</evidence>
<dbReference type="OrthoDB" id="1779644at2"/>
<proteinExistence type="predicted"/>
<gene>
    <name evidence="1" type="ORF">BCF44_119163</name>
</gene>
<organism evidence="1 2">
    <name type="scientific">Kutzneria buriramensis</name>
    <dbReference type="NCBI Taxonomy" id="1045776"/>
    <lineage>
        <taxon>Bacteria</taxon>
        <taxon>Bacillati</taxon>
        <taxon>Actinomycetota</taxon>
        <taxon>Actinomycetes</taxon>
        <taxon>Pseudonocardiales</taxon>
        <taxon>Pseudonocardiaceae</taxon>
        <taxon>Kutzneria</taxon>
    </lineage>
</organism>
<dbReference type="Proteomes" id="UP000256269">
    <property type="component" value="Unassembled WGS sequence"/>
</dbReference>
<protein>
    <submittedName>
        <fullName evidence="1">Putative membrane protein</fullName>
    </submittedName>
</protein>
<dbReference type="EMBL" id="QUNO01000019">
    <property type="protein sequence ID" value="REH34887.1"/>
    <property type="molecule type" value="Genomic_DNA"/>
</dbReference>
<reference evidence="1 2" key="1">
    <citation type="submission" date="2018-08" db="EMBL/GenBank/DDBJ databases">
        <title>Genomic Encyclopedia of Archaeal and Bacterial Type Strains, Phase II (KMG-II): from individual species to whole genera.</title>
        <authorList>
            <person name="Goeker M."/>
        </authorList>
    </citation>
    <scope>NUCLEOTIDE SEQUENCE [LARGE SCALE GENOMIC DNA]</scope>
    <source>
        <strain evidence="1 2">DSM 45791</strain>
    </source>
</reference>
<keyword evidence="2" id="KW-1185">Reference proteome</keyword>
<accession>A0A3E0GY50</accession>
<dbReference type="AlphaFoldDB" id="A0A3E0GY50"/>
<comment type="caution">
    <text evidence="1">The sequence shown here is derived from an EMBL/GenBank/DDBJ whole genome shotgun (WGS) entry which is preliminary data.</text>
</comment>
<name>A0A3E0GY50_9PSEU</name>